<accession>A0A4S3J5P1</accession>
<gene>
    <name evidence="1" type="ORF">EYZ11_012429</name>
</gene>
<dbReference type="AlphaFoldDB" id="A0A4S3J5P1"/>
<reference evidence="1 2" key="1">
    <citation type="submission" date="2019-03" db="EMBL/GenBank/DDBJ databases">
        <title>The genome sequence of a newly discovered highly antifungal drug resistant Aspergillus species, Aspergillus tanneri NIH 1004.</title>
        <authorList>
            <person name="Mounaud S."/>
            <person name="Singh I."/>
            <person name="Joardar V."/>
            <person name="Pakala S."/>
            <person name="Pakala S."/>
            <person name="Venepally P."/>
            <person name="Hoover J."/>
            <person name="Nierman W."/>
            <person name="Chung J."/>
            <person name="Losada L."/>
        </authorList>
    </citation>
    <scope>NUCLEOTIDE SEQUENCE [LARGE SCALE GENOMIC DNA]</scope>
    <source>
        <strain evidence="1 2">NIH1004</strain>
    </source>
</reference>
<sequence>MGAMISIAVLQRHASAHPSAWSNDSIVVAFLHRFYVFFIVDIPVADLLAAPSSWILDSPTNYTRILAGLRNRKSNERAAPRPVEMVNSYL</sequence>
<evidence type="ECO:0000313" key="1">
    <source>
        <dbReference type="EMBL" id="THC88131.1"/>
    </source>
</evidence>
<name>A0A4S3J5P1_9EURO</name>
<proteinExistence type="predicted"/>
<evidence type="ECO:0000313" key="2">
    <source>
        <dbReference type="Proteomes" id="UP000308092"/>
    </source>
</evidence>
<keyword evidence="2" id="KW-1185">Reference proteome</keyword>
<dbReference type="VEuPathDB" id="FungiDB:EYZ11_012429"/>
<organism evidence="1 2">
    <name type="scientific">Aspergillus tanneri</name>
    <dbReference type="NCBI Taxonomy" id="1220188"/>
    <lineage>
        <taxon>Eukaryota</taxon>
        <taxon>Fungi</taxon>
        <taxon>Dikarya</taxon>
        <taxon>Ascomycota</taxon>
        <taxon>Pezizomycotina</taxon>
        <taxon>Eurotiomycetes</taxon>
        <taxon>Eurotiomycetidae</taxon>
        <taxon>Eurotiales</taxon>
        <taxon>Aspergillaceae</taxon>
        <taxon>Aspergillus</taxon>
        <taxon>Aspergillus subgen. Circumdati</taxon>
    </lineage>
</organism>
<dbReference type="Proteomes" id="UP000308092">
    <property type="component" value="Unassembled WGS sequence"/>
</dbReference>
<protein>
    <submittedName>
        <fullName evidence="1">Uncharacterized protein</fullName>
    </submittedName>
</protein>
<dbReference type="EMBL" id="SOSA01000931">
    <property type="protein sequence ID" value="THC88131.1"/>
    <property type="molecule type" value="Genomic_DNA"/>
</dbReference>
<comment type="caution">
    <text evidence="1">The sequence shown here is derived from an EMBL/GenBank/DDBJ whole genome shotgun (WGS) entry which is preliminary data.</text>
</comment>